<feature type="transmembrane region" description="Helical" evidence="1">
    <location>
        <begin position="100"/>
        <end position="123"/>
    </location>
</feature>
<dbReference type="AlphaFoldDB" id="A0A0U5H3L0"/>
<feature type="transmembrane region" description="Helical" evidence="1">
    <location>
        <begin position="6"/>
        <end position="27"/>
    </location>
</feature>
<feature type="transmembrane region" description="Helical" evidence="1">
    <location>
        <begin position="129"/>
        <end position="150"/>
    </location>
</feature>
<dbReference type="STRING" id="1407499.HHUB_1356"/>
<dbReference type="KEGG" id="hhb:Hhub_1356"/>
<dbReference type="GeneID" id="91108830"/>
<dbReference type="RefSeq" id="WP_059055617.1">
    <property type="nucleotide sequence ID" value="NZ_CEML01000002.1"/>
</dbReference>
<keyword evidence="3" id="KW-1185">Reference proteome</keyword>
<keyword evidence="1" id="KW-0472">Membrane</keyword>
<proteinExistence type="predicted"/>
<dbReference type="Pfam" id="PF10067">
    <property type="entry name" value="DUF2306"/>
    <property type="match status" value="1"/>
</dbReference>
<dbReference type="OrthoDB" id="238951at2157"/>
<dbReference type="InterPro" id="IPR018750">
    <property type="entry name" value="DUF2306_membrane"/>
</dbReference>
<keyword evidence="1" id="KW-0812">Transmembrane</keyword>
<evidence type="ECO:0000313" key="2">
    <source>
        <dbReference type="EMBL" id="CQH47801.1"/>
    </source>
</evidence>
<reference evidence="3" key="1">
    <citation type="journal article" date="2016" name="Environ. Microbiol.">
        <title>The complete genome of a viable archaeum isolated from 123-million-year-old rock salt.</title>
        <authorList>
            <person name="Jaakkola S.T."/>
            <person name="Pfeiffer F."/>
            <person name="Ravantti J.J."/>
            <person name="Guo Q."/>
            <person name="Liu Y."/>
            <person name="Chen X."/>
            <person name="Ma H."/>
            <person name="Yang C."/>
            <person name="Oksanen H.M."/>
            <person name="Bamford D.H."/>
        </authorList>
    </citation>
    <scope>NUCLEOTIDE SEQUENCE</scope>
    <source>
        <strain evidence="3">JI20-1</strain>
    </source>
</reference>
<evidence type="ECO:0000313" key="3">
    <source>
        <dbReference type="Proteomes" id="UP000066737"/>
    </source>
</evidence>
<feature type="transmembrane region" description="Helical" evidence="1">
    <location>
        <begin position="187"/>
        <end position="204"/>
    </location>
</feature>
<feature type="transmembrane region" description="Helical" evidence="1">
    <location>
        <begin position="63"/>
        <end position="80"/>
    </location>
</feature>
<dbReference type="EMBL" id="LN831302">
    <property type="protein sequence ID" value="CQH47801.1"/>
    <property type="molecule type" value="Genomic_DNA"/>
</dbReference>
<organism evidence="2 3">
    <name type="scientific">Halobacterium hubeiense</name>
    <dbReference type="NCBI Taxonomy" id="1407499"/>
    <lineage>
        <taxon>Archaea</taxon>
        <taxon>Methanobacteriati</taxon>
        <taxon>Methanobacteriota</taxon>
        <taxon>Stenosarchaea group</taxon>
        <taxon>Halobacteria</taxon>
        <taxon>Halobacteriales</taxon>
        <taxon>Halobacteriaceae</taxon>
        <taxon>Halobacterium</taxon>
    </lineage>
</organism>
<gene>
    <name evidence="2" type="ORF">HHUB_1356</name>
</gene>
<dbReference type="Proteomes" id="UP000066737">
    <property type="component" value="Chromosome I"/>
</dbReference>
<protein>
    <submittedName>
        <fullName evidence="2">DUF2306 family protein</fullName>
    </submittedName>
</protein>
<accession>A0A0U5H3L0</accession>
<sequence>MTVETAALWTHVAAGVAALVAGGVALATEKGGRRHRQAGRVYVAAMAVVVATVLPLFALDPTFFRAFLLLVAVFSGYFAFSGYRELARKRPSDDPAAVDWAAAVAVVAACVALGAWGVTLVAAGDSLGVVMAVFGGIGGALGASDLRAYWRGADRSWLVGHLSRMVGGYIATVTAVSVVNLGMVPDVVAWLWPTAVGVPLIWYWQAEYADVGPLAGRV</sequence>
<keyword evidence="1" id="KW-1133">Transmembrane helix</keyword>
<feature type="transmembrane region" description="Helical" evidence="1">
    <location>
        <begin position="162"/>
        <end position="181"/>
    </location>
</feature>
<evidence type="ECO:0000256" key="1">
    <source>
        <dbReference type="SAM" id="Phobius"/>
    </source>
</evidence>
<name>A0A0U5H3L0_9EURY</name>
<feature type="transmembrane region" description="Helical" evidence="1">
    <location>
        <begin position="39"/>
        <end position="57"/>
    </location>
</feature>